<dbReference type="PROSITE" id="PS50005">
    <property type="entry name" value="TPR"/>
    <property type="match status" value="3"/>
</dbReference>
<organism evidence="2 3">
    <name type="scientific">Thermoflexus hugenholtzii JAD2</name>
    <dbReference type="NCBI Taxonomy" id="877466"/>
    <lineage>
        <taxon>Bacteria</taxon>
        <taxon>Bacillati</taxon>
        <taxon>Chloroflexota</taxon>
        <taxon>Thermoflexia</taxon>
        <taxon>Thermoflexales</taxon>
        <taxon>Thermoflexaceae</taxon>
        <taxon>Thermoflexus</taxon>
    </lineage>
</organism>
<dbReference type="Pfam" id="PF14559">
    <property type="entry name" value="TPR_19"/>
    <property type="match status" value="1"/>
</dbReference>
<dbReference type="InterPro" id="IPR019734">
    <property type="entry name" value="TPR_rpt"/>
</dbReference>
<protein>
    <submittedName>
        <fullName evidence="2">Tfp pilus assembly protein PilF</fullName>
    </submittedName>
</protein>
<feature type="repeat" description="TPR" evidence="1">
    <location>
        <begin position="373"/>
        <end position="406"/>
    </location>
</feature>
<dbReference type="PANTHER" id="PTHR12558:SF13">
    <property type="entry name" value="CELL DIVISION CYCLE PROTEIN 27 HOMOLOG"/>
    <property type="match status" value="1"/>
</dbReference>
<accession>A0A212RE91</accession>
<keyword evidence="1" id="KW-0802">TPR repeat</keyword>
<dbReference type="RefSeq" id="WP_159461725.1">
    <property type="nucleotide sequence ID" value="NZ_FYEK01000044.1"/>
</dbReference>
<evidence type="ECO:0000256" key="1">
    <source>
        <dbReference type="PROSITE-ProRule" id="PRU00339"/>
    </source>
</evidence>
<dbReference type="Gene3D" id="1.25.40.10">
    <property type="entry name" value="Tetratricopeptide repeat domain"/>
    <property type="match status" value="3"/>
</dbReference>
<feature type="repeat" description="TPR" evidence="1">
    <location>
        <begin position="407"/>
        <end position="440"/>
    </location>
</feature>
<evidence type="ECO:0000313" key="2">
    <source>
        <dbReference type="EMBL" id="SNB70604.1"/>
    </source>
</evidence>
<keyword evidence="3" id="KW-1185">Reference proteome</keyword>
<dbReference type="SMART" id="SM00028">
    <property type="entry name" value="TPR"/>
    <property type="match status" value="6"/>
</dbReference>
<sequence>MARMRRVGAMGLLLLSGLLLALDPSGIPAARWLREGDTLWAEGRVLSAQKAYQRALTLRSADPALWHRIAQLHMALGELEEAEAAWARAATQGDPWAARGRAELATRRGDWDEARRRWKDWARRHPEDQEAYARWAEAALALGDEAEARAAWETGLAHHPEGPLFRFRLGLLRGAEDPRAAQVLLKDLPSPLRSWAEMLPDPAQPSTLRRWGLALVGGRYWGEARGALARWLEQDPRDPVAMAAMGYVLGRLGQEGESWLQRALAGAEAPPEAHYFAGLYLLERGRYAEAQERFAAAYQQDPHPLYALERGRAAMLAGDLLTAERWLRQAAADAPGNVEVWNALAALYLGHQIGLGKGIEAALELLRRDPRRVEGYEWLGWARYLQGNFAEAERLLQQAVGMDPERASAHYRLGVVMAAEGRWAEARRLLERTVLLDPTGDFGGRAIRMLHRIP</sequence>
<dbReference type="Proteomes" id="UP000197025">
    <property type="component" value="Unassembled WGS sequence"/>
</dbReference>
<dbReference type="InterPro" id="IPR011990">
    <property type="entry name" value="TPR-like_helical_dom_sf"/>
</dbReference>
<dbReference type="EMBL" id="FYEK01000044">
    <property type="protein sequence ID" value="SNB70604.1"/>
    <property type="molecule type" value="Genomic_DNA"/>
</dbReference>
<evidence type="ECO:0000313" key="3">
    <source>
        <dbReference type="Proteomes" id="UP000197025"/>
    </source>
</evidence>
<feature type="repeat" description="TPR" evidence="1">
    <location>
        <begin position="271"/>
        <end position="304"/>
    </location>
</feature>
<dbReference type="OrthoDB" id="476745at2"/>
<dbReference type="InParanoid" id="A0A212RE91"/>
<dbReference type="AlphaFoldDB" id="A0A212RE91"/>
<dbReference type="PANTHER" id="PTHR12558">
    <property type="entry name" value="CELL DIVISION CYCLE 16,23,27"/>
    <property type="match status" value="1"/>
</dbReference>
<dbReference type="SUPFAM" id="SSF48452">
    <property type="entry name" value="TPR-like"/>
    <property type="match status" value="2"/>
</dbReference>
<reference evidence="3" key="1">
    <citation type="submission" date="2017-06" db="EMBL/GenBank/DDBJ databases">
        <authorList>
            <person name="Varghese N."/>
            <person name="Submissions S."/>
        </authorList>
    </citation>
    <scope>NUCLEOTIDE SEQUENCE [LARGE SCALE GENOMIC DNA]</scope>
    <source>
        <strain evidence="3">JAD2</strain>
    </source>
</reference>
<name>A0A212RE91_9CHLR</name>
<proteinExistence type="predicted"/>
<gene>
    <name evidence="2" type="ORF">SAMN02746019_00012730</name>
</gene>
<dbReference type="Pfam" id="PF13432">
    <property type="entry name" value="TPR_16"/>
    <property type="match status" value="3"/>
</dbReference>